<name>A0A7S2C6R1_9DINO</name>
<sequence length="106" mass="11943">MQVPVNPCSQMLVAYSSNANTFQAESIRRSLPAIVFPLPWQPHDTSKPHNTPQMNATSPQTSNVQRDEPVQVQPVREDEPEDPWKRARSAFLVTMVMVLLSPLVYA</sequence>
<reference evidence="2" key="1">
    <citation type="submission" date="2021-01" db="EMBL/GenBank/DDBJ databases">
        <authorList>
            <person name="Corre E."/>
            <person name="Pelletier E."/>
            <person name="Niang G."/>
            <person name="Scheremetjew M."/>
            <person name="Finn R."/>
            <person name="Kale V."/>
            <person name="Holt S."/>
            <person name="Cochrane G."/>
            <person name="Meng A."/>
            <person name="Brown T."/>
            <person name="Cohen L."/>
        </authorList>
    </citation>
    <scope>NUCLEOTIDE SEQUENCE</scope>
    <source>
        <strain evidence="2">CCMP2222</strain>
    </source>
</reference>
<protein>
    <submittedName>
        <fullName evidence="2">Uncharacterized protein</fullName>
    </submittedName>
</protein>
<evidence type="ECO:0000256" key="1">
    <source>
        <dbReference type="SAM" id="MobiDB-lite"/>
    </source>
</evidence>
<gene>
    <name evidence="2" type="ORF">AAND1436_LOCUS16000</name>
</gene>
<feature type="compositionally biased region" description="Polar residues" evidence="1">
    <location>
        <begin position="48"/>
        <end position="64"/>
    </location>
</feature>
<dbReference type="EMBL" id="HBGQ01032488">
    <property type="protein sequence ID" value="CAD9417333.1"/>
    <property type="molecule type" value="Transcribed_RNA"/>
</dbReference>
<organism evidence="2">
    <name type="scientific">Alexandrium andersonii</name>
    <dbReference type="NCBI Taxonomy" id="327968"/>
    <lineage>
        <taxon>Eukaryota</taxon>
        <taxon>Sar</taxon>
        <taxon>Alveolata</taxon>
        <taxon>Dinophyceae</taxon>
        <taxon>Gonyaulacales</taxon>
        <taxon>Pyrocystaceae</taxon>
        <taxon>Alexandrium</taxon>
    </lineage>
</organism>
<feature type="region of interest" description="Disordered" evidence="1">
    <location>
        <begin position="39"/>
        <end position="83"/>
    </location>
</feature>
<dbReference type="AlphaFoldDB" id="A0A7S2C6R1"/>
<evidence type="ECO:0000313" key="2">
    <source>
        <dbReference type="EMBL" id="CAD9417333.1"/>
    </source>
</evidence>
<accession>A0A7S2C6R1</accession>
<proteinExistence type="predicted"/>